<accession>A0A7D7PPQ4</accession>
<sequence>MMNSQEFVNIVNELIEKNKDKGAYKIGSIPSGYSGGEPNILFDGEDTPSGKTYKRLGSYTPVAGDRVLLARVAGTYVILGSIK</sequence>
<evidence type="ECO:0000313" key="2">
    <source>
        <dbReference type="Proteomes" id="UP000514444"/>
    </source>
</evidence>
<name>A0A7D7PPQ4_9CAUD</name>
<dbReference type="Proteomes" id="UP000514444">
    <property type="component" value="Genome"/>
</dbReference>
<proteinExistence type="predicted"/>
<gene>
    <name evidence="1" type="ORF">Bolokhovo_30</name>
</gene>
<keyword evidence="2" id="KW-1185">Reference proteome</keyword>
<protein>
    <submittedName>
        <fullName evidence="1">Tail spike protein</fullName>
    </submittedName>
</protein>
<dbReference type="EMBL" id="MT514532">
    <property type="protein sequence ID" value="QMS41900.1"/>
    <property type="molecule type" value="Genomic_DNA"/>
</dbReference>
<evidence type="ECO:0000313" key="1">
    <source>
        <dbReference type="EMBL" id="QMS41900.1"/>
    </source>
</evidence>
<reference evidence="1 2" key="1">
    <citation type="submission" date="2020-05" db="EMBL/GenBank/DDBJ databases">
        <authorList>
            <person name="Kazantseva O."/>
            <person name="Skorynina A."/>
            <person name="Piligrimova E."/>
            <person name="Shadrin A."/>
        </authorList>
    </citation>
    <scope>NUCLEOTIDE SEQUENCE [LARGE SCALE GENOMIC DNA]</scope>
</reference>
<organism evidence="1 2">
    <name type="scientific">Bacillus phage Bolokhovo</name>
    <dbReference type="NCBI Taxonomy" id="2743970"/>
    <lineage>
        <taxon>Viruses</taxon>
        <taxon>Duplodnaviria</taxon>
        <taxon>Heunggongvirae</taxon>
        <taxon>Uroviricota</taxon>
        <taxon>Caudoviricetes</taxon>
        <taxon>Ehrlichviridae</taxon>
        <taxon>Andromedavirus</taxon>
        <taxon>Andromedavirus bolokhovo</taxon>
        <taxon>Andromedavirus curly</taxon>
    </lineage>
</organism>